<evidence type="ECO:0000313" key="3">
    <source>
        <dbReference type="EMBL" id="PYC83796.1"/>
    </source>
</evidence>
<feature type="region of interest" description="Disordered" evidence="1">
    <location>
        <begin position="210"/>
        <end position="274"/>
    </location>
</feature>
<name>A0A2V4NUG3_9ACTN</name>
<reference evidence="3 4" key="1">
    <citation type="submission" date="2018-03" db="EMBL/GenBank/DDBJ databases">
        <title>Bioinformatic expansion and discovery of thiopeptide antibiotics.</title>
        <authorList>
            <person name="Schwalen C.J."/>
            <person name="Hudson G.A."/>
            <person name="Mitchell D.A."/>
        </authorList>
    </citation>
    <scope>NUCLEOTIDE SEQUENCE [LARGE SCALE GENOMIC DNA]</scope>
    <source>
        <strain evidence="3 4">ATCC 21389</strain>
    </source>
</reference>
<dbReference type="InterPro" id="IPR003115">
    <property type="entry name" value="ParB_N"/>
</dbReference>
<dbReference type="SMART" id="SM00470">
    <property type="entry name" value="ParB"/>
    <property type="match status" value="1"/>
</dbReference>
<comment type="caution">
    <text evidence="3">The sequence shown here is derived from an EMBL/GenBank/DDBJ whole genome shotgun (WGS) entry which is preliminary data.</text>
</comment>
<evidence type="ECO:0000256" key="1">
    <source>
        <dbReference type="SAM" id="MobiDB-lite"/>
    </source>
</evidence>
<organism evidence="3 4">
    <name type="scientific">Streptomyces tateyamensis</name>
    <dbReference type="NCBI Taxonomy" id="565073"/>
    <lineage>
        <taxon>Bacteria</taxon>
        <taxon>Bacillati</taxon>
        <taxon>Actinomycetota</taxon>
        <taxon>Actinomycetes</taxon>
        <taxon>Kitasatosporales</taxon>
        <taxon>Streptomycetaceae</taxon>
        <taxon>Streptomyces</taxon>
    </lineage>
</organism>
<proteinExistence type="predicted"/>
<dbReference type="RefSeq" id="WP_110667411.1">
    <property type="nucleotide sequence ID" value="NZ_PYBW01000027.1"/>
</dbReference>
<keyword evidence="4" id="KW-1185">Reference proteome</keyword>
<dbReference type="EMBL" id="PYBW01000027">
    <property type="protein sequence ID" value="PYC83796.1"/>
    <property type="molecule type" value="Genomic_DNA"/>
</dbReference>
<sequence length="365" mass="39188">MTIADHETPYRIPLDVVQPGDSPRFTPVDEGYAARLAAAGGELPPILVHRATMRVIDGAHRLRAAELRGDRTIAVEYFDGTLDAAFLRAVESKTRPGTESGGLPLSVAERKAAAERIVRHRPELSDRSIARSAGLSAKTVGEIRRRSVGLGGGQKARLGRDGRLRPVDPHEGRRRVLQVLSERPGASLREIAQAAGVSLGTAHGVRSRMDRGEELPAAEASAPAPVVRLPGTVPPPRDGSAALRPSVGRAQPHRRLPGAVQPPPSARPFAAPRRAPAPRPLVLRASDAFAGLGVLRRDPSVKFTDQGRALLLWLHRRLISVSATERELQNIPPHLVPVVADLALECAAGWRELAEQLRHRSGQSG</sequence>
<dbReference type="OrthoDB" id="3701787at2"/>
<dbReference type="SUPFAM" id="SSF110849">
    <property type="entry name" value="ParB/Sulfiredoxin"/>
    <property type="match status" value="1"/>
</dbReference>
<protein>
    <recommendedName>
        <fullName evidence="2">ParB-like N-terminal domain-containing protein</fullName>
    </recommendedName>
</protein>
<evidence type="ECO:0000313" key="4">
    <source>
        <dbReference type="Proteomes" id="UP000248039"/>
    </source>
</evidence>
<feature type="compositionally biased region" description="Low complexity" evidence="1">
    <location>
        <begin position="215"/>
        <end position="225"/>
    </location>
</feature>
<feature type="domain" description="ParB-like N-terminal" evidence="2">
    <location>
        <begin position="10"/>
        <end position="94"/>
    </location>
</feature>
<accession>A0A2V4NUG3</accession>
<dbReference type="InterPro" id="IPR036086">
    <property type="entry name" value="ParB/Sulfiredoxin_sf"/>
</dbReference>
<evidence type="ECO:0000259" key="2">
    <source>
        <dbReference type="SMART" id="SM00470"/>
    </source>
</evidence>
<gene>
    <name evidence="3" type="ORF">C7C46_08610</name>
</gene>
<dbReference type="AlphaFoldDB" id="A0A2V4NUG3"/>
<dbReference type="Proteomes" id="UP000248039">
    <property type="component" value="Unassembled WGS sequence"/>
</dbReference>